<dbReference type="eggNOG" id="ENOG502ZHQB">
    <property type="taxonomic scope" value="Bacteria"/>
</dbReference>
<proteinExistence type="predicted"/>
<keyword evidence="2" id="KW-1185">Reference proteome</keyword>
<dbReference type="RefSeq" id="WP_008733973.1">
    <property type="nucleotide sequence ID" value="NZ_AKFT01000221.1"/>
</dbReference>
<dbReference type="Pfam" id="PF10722">
    <property type="entry name" value="YbjN"/>
    <property type="match status" value="1"/>
</dbReference>
<name>J1GTQ6_9ACTO</name>
<evidence type="ECO:0000313" key="2">
    <source>
        <dbReference type="Proteomes" id="UP000002941"/>
    </source>
</evidence>
<dbReference type="AlphaFoldDB" id="J1GTQ6"/>
<dbReference type="OrthoDB" id="3255720at2"/>
<organism evidence="1 2">
    <name type="scientific">Actinomyces massiliensis F0489</name>
    <dbReference type="NCBI Taxonomy" id="1125718"/>
    <lineage>
        <taxon>Bacteria</taxon>
        <taxon>Bacillati</taxon>
        <taxon>Actinomycetota</taxon>
        <taxon>Actinomycetes</taxon>
        <taxon>Actinomycetales</taxon>
        <taxon>Actinomycetaceae</taxon>
        <taxon>Actinomyces</taxon>
    </lineage>
</organism>
<dbReference type="InterPro" id="IPR019660">
    <property type="entry name" value="Put_sensory_transdc_reg_YbjN"/>
</dbReference>
<sequence length="144" mass="15836">MSAQPRVTISRVEAWLKTERLDYEIAEDGAAITDLDNCEIFVIDADSEFLVVGSTWHSEFAAVDPALMAYVDEHNSTMYAPRVMLSSFDDGAVCLQADMTAFTGEGMSDVQLQSFLNSSFTTLLSFYETAADDLSAFVVSTEED</sequence>
<protein>
    <submittedName>
        <fullName evidence="1">Putative bacterial sensory transduction regulator</fullName>
    </submittedName>
</protein>
<evidence type="ECO:0000313" key="1">
    <source>
        <dbReference type="EMBL" id="EJF36400.1"/>
    </source>
</evidence>
<dbReference type="Proteomes" id="UP000002941">
    <property type="component" value="Unassembled WGS sequence"/>
</dbReference>
<gene>
    <name evidence="1" type="ORF">HMPREF1318_2222</name>
</gene>
<accession>J1GTQ6</accession>
<dbReference type="PATRIC" id="fig|1125718.3.peg.2821"/>
<reference evidence="1 2" key="1">
    <citation type="submission" date="2012-05" db="EMBL/GenBank/DDBJ databases">
        <authorList>
            <person name="Harkins D.M."/>
            <person name="Madupu R."/>
            <person name="Durkin A.S."/>
            <person name="Torralba M."/>
            <person name="Methe B."/>
            <person name="Sutton G.G."/>
            <person name="Nelson K.E."/>
        </authorList>
    </citation>
    <scope>NUCLEOTIDE SEQUENCE [LARGE SCALE GENOMIC DNA]</scope>
    <source>
        <strain evidence="1 2">F0489</strain>
    </source>
</reference>
<dbReference type="EMBL" id="AKFT01000221">
    <property type="protein sequence ID" value="EJF36400.1"/>
    <property type="molecule type" value="Genomic_DNA"/>
</dbReference>
<comment type="caution">
    <text evidence="1">The sequence shown here is derived from an EMBL/GenBank/DDBJ whole genome shotgun (WGS) entry which is preliminary data.</text>
</comment>